<keyword evidence="3" id="KW-0862">Zinc</keyword>
<reference evidence="5" key="1">
    <citation type="journal article" date="2015" name="Nature">
        <title>Complex archaea that bridge the gap between prokaryotes and eukaryotes.</title>
        <authorList>
            <person name="Spang A."/>
            <person name="Saw J.H."/>
            <person name="Jorgensen S.L."/>
            <person name="Zaremba-Niedzwiedzka K."/>
            <person name="Martijn J."/>
            <person name="Lind A.E."/>
            <person name="van Eijk R."/>
            <person name="Schleper C."/>
            <person name="Guy L."/>
            <person name="Ettema T.J."/>
        </authorList>
    </citation>
    <scope>NUCLEOTIDE SEQUENCE</scope>
</reference>
<dbReference type="Gene3D" id="3.30.40.10">
    <property type="entry name" value="Zinc/RING finger domain, C3HC4 (zinc finger)"/>
    <property type="match status" value="1"/>
</dbReference>
<sequence>MVRCQGETTQNTSCHKHTTNDNHYCHLHQAQVPIGECPVCTEPLTNVDVLSCTHRVHKVCVKNAVDQLQDILLEEGYPIQQYGKCPICRTEQRDIPAKHPSWYGTITIYPETMKSLLETLRNHKGWISKEYIPNEILEQMHGA</sequence>
<evidence type="ECO:0000256" key="1">
    <source>
        <dbReference type="ARBA" id="ARBA00022723"/>
    </source>
</evidence>
<evidence type="ECO:0000256" key="2">
    <source>
        <dbReference type="ARBA" id="ARBA00022771"/>
    </source>
</evidence>
<dbReference type="InterPro" id="IPR018957">
    <property type="entry name" value="Znf_C3HC4_RING-type"/>
</dbReference>
<dbReference type="InterPro" id="IPR001841">
    <property type="entry name" value="Znf_RING"/>
</dbReference>
<dbReference type="SMART" id="SM00184">
    <property type="entry name" value="RING"/>
    <property type="match status" value="1"/>
</dbReference>
<dbReference type="SUPFAM" id="SSF57850">
    <property type="entry name" value="RING/U-box"/>
    <property type="match status" value="1"/>
</dbReference>
<gene>
    <name evidence="5" type="ORF">LCGC14_1741530</name>
</gene>
<evidence type="ECO:0000256" key="3">
    <source>
        <dbReference type="ARBA" id="ARBA00022833"/>
    </source>
</evidence>
<evidence type="ECO:0000313" key="5">
    <source>
        <dbReference type="EMBL" id="KKM06680.1"/>
    </source>
</evidence>
<comment type="caution">
    <text evidence="5">The sequence shown here is derived from an EMBL/GenBank/DDBJ whole genome shotgun (WGS) entry which is preliminary data.</text>
</comment>
<organism evidence="5">
    <name type="scientific">marine sediment metagenome</name>
    <dbReference type="NCBI Taxonomy" id="412755"/>
    <lineage>
        <taxon>unclassified sequences</taxon>
        <taxon>metagenomes</taxon>
        <taxon>ecological metagenomes</taxon>
    </lineage>
</organism>
<dbReference type="GO" id="GO:0008270">
    <property type="term" value="F:zinc ion binding"/>
    <property type="evidence" value="ECO:0007669"/>
    <property type="project" value="UniProtKB-KW"/>
</dbReference>
<keyword evidence="2" id="KW-0863">Zinc-finger</keyword>
<accession>A0A0F9H6J1</accession>
<evidence type="ECO:0000259" key="4">
    <source>
        <dbReference type="PROSITE" id="PS50089"/>
    </source>
</evidence>
<feature type="domain" description="RING-type" evidence="4">
    <location>
        <begin position="37"/>
        <end position="89"/>
    </location>
</feature>
<name>A0A0F9H6J1_9ZZZZ</name>
<dbReference type="InterPro" id="IPR013083">
    <property type="entry name" value="Znf_RING/FYVE/PHD"/>
</dbReference>
<dbReference type="Pfam" id="PF00097">
    <property type="entry name" value="zf-C3HC4"/>
    <property type="match status" value="1"/>
</dbReference>
<proteinExistence type="predicted"/>
<dbReference type="PROSITE" id="PS50089">
    <property type="entry name" value="ZF_RING_2"/>
    <property type="match status" value="1"/>
</dbReference>
<protein>
    <recommendedName>
        <fullName evidence="4">RING-type domain-containing protein</fullName>
    </recommendedName>
</protein>
<keyword evidence="1" id="KW-0479">Metal-binding</keyword>
<dbReference type="AlphaFoldDB" id="A0A0F9H6J1"/>
<dbReference type="EMBL" id="LAZR01015937">
    <property type="protein sequence ID" value="KKM06680.1"/>
    <property type="molecule type" value="Genomic_DNA"/>
</dbReference>
<feature type="non-terminal residue" evidence="5">
    <location>
        <position position="143"/>
    </location>
</feature>